<keyword evidence="4" id="KW-1185">Reference proteome</keyword>
<keyword evidence="1" id="KW-0812">Transmembrane</keyword>
<evidence type="ECO:0000259" key="2">
    <source>
        <dbReference type="SMART" id="SM00014"/>
    </source>
</evidence>
<dbReference type="SUPFAM" id="SSF48317">
    <property type="entry name" value="Acid phosphatase/Vanadium-dependent haloperoxidase"/>
    <property type="match status" value="1"/>
</dbReference>
<gene>
    <name evidence="3" type="ORF">HH214_00095</name>
</gene>
<keyword evidence="1" id="KW-0472">Membrane</keyword>
<dbReference type="RefSeq" id="WP_169605402.1">
    <property type="nucleotide sequence ID" value="NZ_CP051682.1"/>
</dbReference>
<dbReference type="Gene3D" id="1.20.144.10">
    <property type="entry name" value="Phosphatidic acid phosphatase type 2/haloperoxidase"/>
    <property type="match status" value="1"/>
</dbReference>
<dbReference type="KEGG" id="mrob:HH214_00095"/>
<evidence type="ECO:0000313" key="4">
    <source>
        <dbReference type="Proteomes" id="UP000503278"/>
    </source>
</evidence>
<dbReference type="EMBL" id="CP051682">
    <property type="protein sequence ID" value="QJD94383.1"/>
    <property type="molecule type" value="Genomic_DNA"/>
</dbReference>
<dbReference type="InterPro" id="IPR000326">
    <property type="entry name" value="PAP2/HPO"/>
</dbReference>
<evidence type="ECO:0000256" key="1">
    <source>
        <dbReference type="SAM" id="Phobius"/>
    </source>
</evidence>
<sequence length="188" mass="21906">MPDFLLQLDRHCFYLINHNFSNPVFDAIMPLLRNLRFWIPLYIFIIAFVIWNYKNTGVRLIFTLLLTVGVADYGSASVIKTWVQRSRPCRDEVIATTIISRVPCGTGYSFPSTHASDHFAMSIFLALVFYRKWRWVWFWTILWAMLVSFAQVYVGVHYPVDVTAGALFGTLIGTLFAWLFKKYHSQFA</sequence>
<dbReference type="AlphaFoldDB" id="A0A7L5E0N5"/>
<evidence type="ECO:0000313" key="3">
    <source>
        <dbReference type="EMBL" id="QJD94383.1"/>
    </source>
</evidence>
<name>A0A7L5E0N5_9SPHI</name>
<feature type="transmembrane region" description="Helical" evidence="1">
    <location>
        <begin position="162"/>
        <end position="180"/>
    </location>
</feature>
<dbReference type="PANTHER" id="PTHR14969">
    <property type="entry name" value="SPHINGOSINE-1-PHOSPHATE PHOSPHOHYDROLASE"/>
    <property type="match status" value="1"/>
</dbReference>
<organism evidence="3 4">
    <name type="scientific">Mucilaginibacter robiniae</name>
    <dbReference type="NCBI Taxonomy" id="2728022"/>
    <lineage>
        <taxon>Bacteria</taxon>
        <taxon>Pseudomonadati</taxon>
        <taxon>Bacteroidota</taxon>
        <taxon>Sphingobacteriia</taxon>
        <taxon>Sphingobacteriales</taxon>
        <taxon>Sphingobacteriaceae</taxon>
        <taxon>Mucilaginibacter</taxon>
    </lineage>
</organism>
<feature type="transmembrane region" description="Helical" evidence="1">
    <location>
        <begin position="35"/>
        <end position="53"/>
    </location>
</feature>
<keyword evidence="1" id="KW-1133">Transmembrane helix</keyword>
<dbReference type="SMART" id="SM00014">
    <property type="entry name" value="acidPPc"/>
    <property type="match status" value="1"/>
</dbReference>
<accession>A0A7L5E0N5</accession>
<dbReference type="Proteomes" id="UP000503278">
    <property type="component" value="Chromosome"/>
</dbReference>
<reference evidence="3 4" key="1">
    <citation type="submission" date="2020-04" db="EMBL/GenBank/DDBJ databases">
        <title>Genome sequencing of novel species.</title>
        <authorList>
            <person name="Heo J."/>
            <person name="Kim S.-J."/>
            <person name="Kim J.-S."/>
            <person name="Hong S.-B."/>
            <person name="Kwon S.-W."/>
        </authorList>
    </citation>
    <scope>NUCLEOTIDE SEQUENCE [LARGE SCALE GENOMIC DNA]</scope>
    <source>
        <strain evidence="3 4">F39-2</strain>
    </source>
</reference>
<feature type="domain" description="Phosphatidic acid phosphatase type 2/haloperoxidase" evidence="2">
    <location>
        <begin position="60"/>
        <end position="177"/>
    </location>
</feature>
<dbReference type="PANTHER" id="PTHR14969:SF13">
    <property type="entry name" value="AT30094P"/>
    <property type="match status" value="1"/>
</dbReference>
<feature type="transmembrane region" description="Helical" evidence="1">
    <location>
        <begin position="135"/>
        <end position="156"/>
    </location>
</feature>
<dbReference type="InterPro" id="IPR036938">
    <property type="entry name" value="PAP2/HPO_sf"/>
</dbReference>
<proteinExistence type="predicted"/>
<dbReference type="Pfam" id="PF01569">
    <property type="entry name" value="PAP2"/>
    <property type="match status" value="1"/>
</dbReference>
<protein>
    <submittedName>
        <fullName evidence="3">Phosphatase PAP2 family protein</fullName>
    </submittedName>
</protein>